<gene>
    <name evidence="1" type="ORF">JOC73_002251</name>
</gene>
<comment type="caution">
    <text evidence="1">The sequence shown here is derived from an EMBL/GenBank/DDBJ whole genome shotgun (WGS) entry which is preliminary data.</text>
</comment>
<keyword evidence="2" id="KW-1185">Reference proteome</keyword>
<evidence type="ECO:0000313" key="2">
    <source>
        <dbReference type="Proteomes" id="UP001314796"/>
    </source>
</evidence>
<name>A0ABS2NSD1_9FIRM</name>
<accession>A0ABS2NSD1</accession>
<evidence type="ECO:0008006" key="3">
    <source>
        <dbReference type="Google" id="ProtNLM"/>
    </source>
</evidence>
<reference evidence="1 2" key="1">
    <citation type="submission" date="2021-01" db="EMBL/GenBank/DDBJ databases">
        <title>Genomic Encyclopedia of Type Strains, Phase IV (KMG-IV): sequencing the most valuable type-strain genomes for metagenomic binning, comparative biology and taxonomic classification.</title>
        <authorList>
            <person name="Goeker M."/>
        </authorList>
    </citation>
    <scope>NUCLEOTIDE SEQUENCE [LARGE SCALE GENOMIC DNA]</scope>
    <source>
        <strain evidence="1 2">DSM 25890</strain>
    </source>
</reference>
<proteinExistence type="predicted"/>
<evidence type="ECO:0000313" key="1">
    <source>
        <dbReference type="EMBL" id="MBM7615677.1"/>
    </source>
</evidence>
<dbReference type="Proteomes" id="UP001314796">
    <property type="component" value="Unassembled WGS sequence"/>
</dbReference>
<dbReference type="RefSeq" id="WP_204403159.1">
    <property type="nucleotide sequence ID" value="NZ_JAFBEE010000016.1"/>
</dbReference>
<protein>
    <recommendedName>
        <fullName evidence="3">Apea-like HEPN domain-containing protein</fullName>
    </recommendedName>
</protein>
<sequence>MEFYAEKNSIENLWHILNLSKQCLEDSYHPNFSSLLSFYSLVELLVLKDINKRQSGQYIHQDCGRKLPYFYRNIDLFSFPQKVHLNKKISETHIFEKLTYLRHKVIHGVFKEATEALEEIFPISKSDGTNMGSTEDAESSAFQDQLQNLNALIRSELGEILCKWMESPEELSKIKQDISF</sequence>
<organism evidence="1 2">
    <name type="scientific">Alkaliphilus hydrothermalis</name>
    <dbReference type="NCBI Taxonomy" id="1482730"/>
    <lineage>
        <taxon>Bacteria</taxon>
        <taxon>Bacillati</taxon>
        <taxon>Bacillota</taxon>
        <taxon>Clostridia</taxon>
        <taxon>Peptostreptococcales</taxon>
        <taxon>Natronincolaceae</taxon>
        <taxon>Alkaliphilus</taxon>
    </lineage>
</organism>
<dbReference type="EMBL" id="JAFBEE010000016">
    <property type="protein sequence ID" value="MBM7615677.1"/>
    <property type="molecule type" value="Genomic_DNA"/>
</dbReference>